<proteinExistence type="predicted"/>
<reference evidence="2 3" key="1">
    <citation type="submission" date="2013-02" db="EMBL/GenBank/DDBJ databases">
        <title>The complete genome sequence of Corynebacterium vitaeruminis DSM 20294.</title>
        <authorList>
            <person name="Ruckert C."/>
            <person name="Albersmeier A."/>
            <person name="Kalinowski J."/>
        </authorList>
    </citation>
    <scope>NUCLEOTIDE SEQUENCE [LARGE SCALE GENOMIC DNA]</scope>
    <source>
        <strain evidence="3">ATCC 10234</strain>
    </source>
</reference>
<keyword evidence="1" id="KW-0732">Signal</keyword>
<dbReference type="KEGG" id="cvt:B843_08875"/>
<evidence type="ECO:0000313" key="2">
    <source>
        <dbReference type="EMBL" id="AHI23160.1"/>
    </source>
</evidence>
<dbReference type="Proteomes" id="UP000019222">
    <property type="component" value="Chromosome"/>
</dbReference>
<feature type="chain" id="PRO_5004876040" description="Secreted protein" evidence="1">
    <location>
        <begin position="28"/>
        <end position="319"/>
    </location>
</feature>
<evidence type="ECO:0000256" key="1">
    <source>
        <dbReference type="SAM" id="SignalP"/>
    </source>
</evidence>
<accession>W5Y2P9</accession>
<protein>
    <recommendedName>
        <fullName evidence="4">Secreted protein</fullName>
    </recommendedName>
</protein>
<gene>
    <name evidence="2" type="ORF">B843_08875</name>
</gene>
<dbReference type="HOGENOM" id="CLU_050994_0_0_11"/>
<evidence type="ECO:0000313" key="3">
    <source>
        <dbReference type="Proteomes" id="UP000019222"/>
    </source>
</evidence>
<dbReference type="RefSeq" id="WP_025253177.1">
    <property type="nucleotide sequence ID" value="NZ_CP004353.1"/>
</dbReference>
<name>W5Y2P9_9CORY</name>
<dbReference type="STRING" id="1224164.B843_08875"/>
<keyword evidence="3" id="KW-1185">Reference proteome</keyword>
<dbReference type="PROSITE" id="PS51257">
    <property type="entry name" value="PROKAR_LIPOPROTEIN"/>
    <property type="match status" value="1"/>
</dbReference>
<sequence>MTKPAKIRIIALAVASALALGACTSQSGTKVEKPVGAAVDAPRVALVSAGENPQVLEYKDLASDDQSKDDSPQQITVAIADGFDQQIVAADQVDPTAPAGGTVTTFTSPLSVETVAADNTDDQGANRSVNITLGDSSIDNLDQAQDVKSDTGFVVGWFAKKSGQITSANFQAPTEATDTGRALVERYFTRLVPETVVFPGDAVGVGGSWTVDARVTDDSTMLQTTTYTITGIDGDKVSLDVKVAQRPAVGAITTDLTDGTHTLNVLNSNTTTDGHIVVDLNQPLPVSGQIAFTTRVVYGEDSGQTRVVQDTTTSVKYGV</sequence>
<dbReference type="eggNOG" id="ENOG502Z9YC">
    <property type="taxonomic scope" value="Bacteria"/>
</dbReference>
<organism evidence="2 3">
    <name type="scientific">Corynebacterium vitaeruminis DSM 20294</name>
    <dbReference type="NCBI Taxonomy" id="1224164"/>
    <lineage>
        <taxon>Bacteria</taxon>
        <taxon>Bacillati</taxon>
        <taxon>Actinomycetota</taxon>
        <taxon>Actinomycetes</taxon>
        <taxon>Mycobacteriales</taxon>
        <taxon>Corynebacteriaceae</taxon>
        <taxon>Corynebacterium</taxon>
    </lineage>
</organism>
<dbReference type="PATRIC" id="fig|1224164.3.peg.1791"/>
<evidence type="ECO:0008006" key="4">
    <source>
        <dbReference type="Google" id="ProtNLM"/>
    </source>
</evidence>
<feature type="signal peptide" evidence="1">
    <location>
        <begin position="1"/>
        <end position="27"/>
    </location>
</feature>
<dbReference type="EMBL" id="CP004353">
    <property type="protein sequence ID" value="AHI23160.1"/>
    <property type="molecule type" value="Genomic_DNA"/>
</dbReference>
<dbReference type="AlphaFoldDB" id="W5Y2P9"/>